<dbReference type="InterPro" id="IPR045153">
    <property type="entry name" value="Est1/Ebs1-like"/>
</dbReference>
<dbReference type="SUPFAM" id="SSF48452">
    <property type="entry name" value="TPR-like"/>
    <property type="match status" value="1"/>
</dbReference>
<dbReference type="PANTHER" id="PTHR15696">
    <property type="entry name" value="SMG-7 SUPPRESSOR WITH MORPHOLOGICAL EFFECT ON GENITALIA PROTEIN 7"/>
    <property type="match status" value="1"/>
</dbReference>
<evidence type="ECO:0000313" key="2">
    <source>
        <dbReference type="EMBL" id="KIY49840.1"/>
    </source>
</evidence>
<dbReference type="PANTHER" id="PTHR15696:SF36">
    <property type="entry name" value="NONSENSE-MEDIATED MRNA DECAY FACTOR"/>
    <property type="match status" value="1"/>
</dbReference>
<organism evidence="2 3">
    <name type="scientific">Fistulina hepatica ATCC 64428</name>
    <dbReference type="NCBI Taxonomy" id="1128425"/>
    <lineage>
        <taxon>Eukaryota</taxon>
        <taxon>Fungi</taxon>
        <taxon>Dikarya</taxon>
        <taxon>Basidiomycota</taxon>
        <taxon>Agaricomycotina</taxon>
        <taxon>Agaricomycetes</taxon>
        <taxon>Agaricomycetidae</taxon>
        <taxon>Agaricales</taxon>
        <taxon>Fistulinaceae</taxon>
        <taxon>Fistulina</taxon>
    </lineage>
</organism>
<dbReference type="Gene3D" id="1.25.40.10">
    <property type="entry name" value="Tetratricopeptide repeat domain"/>
    <property type="match status" value="1"/>
</dbReference>
<gene>
    <name evidence="2" type="ORF">FISHEDRAFT_72465</name>
</gene>
<dbReference type="InterPro" id="IPR011990">
    <property type="entry name" value="TPR-like_helical_dom_sf"/>
</dbReference>
<feature type="domain" description="DNA/RNA-binding" evidence="1">
    <location>
        <begin position="224"/>
        <end position="514"/>
    </location>
</feature>
<keyword evidence="3" id="KW-1185">Reference proteome</keyword>
<evidence type="ECO:0000313" key="3">
    <source>
        <dbReference type="Proteomes" id="UP000054144"/>
    </source>
</evidence>
<dbReference type="Proteomes" id="UP000054144">
    <property type="component" value="Unassembled WGS sequence"/>
</dbReference>
<proteinExistence type="predicted"/>
<evidence type="ECO:0000259" key="1">
    <source>
        <dbReference type="Pfam" id="PF10373"/>
    </source>
</evidence>
<dbReference type="EMBL" id="KN881721">
    <property type="protein sequence ID" value="KIY49840.1"/>
    <property type="molecule type" value="Genomic_DNA"/>
</dbReference>
<name>A0A0D7AHQ0_9AGAR</name>
<dbReference type="AlphaFoldDB" id="A0A0D7AHQ0"/>
<reference evidence="2 3" key="1">
    <citation type="journal article" date="2015" name="Fungal Genet. Biol.">
        <title>Evolution of novel wood decay mechanisms in Agaricales revealed by the genome sequences of Fistulina hepatica and Cylindrobasidium torrendii.</title>
        <authorList>
            <person name="Floudas D."/>
            <person name="Held B.W."/>
            <person name="Riley R."/>
            <person name="Nagy L.G."/>
            <person name="Koehler G."/>
            <person name="Ransdell A.S."/>
            <person name="Younus H."/>
            <person name="Chow J."/>
            <person name="Chiniquy J."/>
            <person name="Lipzen A."/>
            <person name="Tritt A."/>
            <person name="Sun H."/>
            <person name="Haridas S."/>
            <person name="LaButti K."/>
            <person name="Ohm R.A."/>
            <person name="Kues U."/>
            <person name="Blanchette R.A."/>
            <person name="Grigoriev I.V."/>
            <person name="Minto R.E."/>
            <person name="Hibbett D.S."/>
        </authorList>
    </citation>
    <scope>NUCLEOTIDE SEQUENCE [LARGE SCALE GENOMIC DNA]</scope>
    <source>
        <strain evidence="2 3">ATCC 64428</strain>
    </source>
</reference>
<protein>
    <recommendedName>
        <fullName evidence="1">DNA/RNA-binding domain-containing protein</fullName>
    </recommendedName>
</protein>
<dbReference type="Pfam" id="PF10373">
    <property type="entry name" value="EST1_DNA_bind"/>
    <property type="match status" value="1"/>
</dbReference>
<sequence length="741" mass="83099">MLDSELSEDRVCLRHDALYTLQAICDGYHSAASISAFVPWDKHVIEQKKEMQDTYIRQMLTSSEAIWQNDEEYKSWSKILQSDIDSHITRINCFTDDTTSIGMTADGRKPLTRAHAIQSFIMGLNVMDSFWTRLKDIVLKRLGIIAEARNIAQRALLISKGLQQFKPRDREPFLQMLRTAFMCLGTIARYKELYSEGRGRPVAGQNVHRHQAGPSARMRKYTVAREHFLMAFYLVPEDGRALHEIVQLCLHADALESVALLYRSLCAKTRCADALTTLQEAFTQAISSLESLLRRLGGNRPDACAIPLQVECLETNLLLLHASFNGGESSRVYQMPTGSQIQKDFFNLVSGCHLPGQFICRVLILAMGIHHLAPAPSKMKSLHRSLYALSATEGILLDHLLDMFTTLMDVASHALSQCTAHEPKLAGQFWRTLPALRLMSQWLLPHCHYVLQCWRASYETNNMKRCQNIFNTWNNYASFARMLQRTFNPRELPRFDDMAFEEDVKFQGFIPLGSPVVSTSDWSNVNDTDPSIKAQEDRSVENLARVADLLGRAEELASIRESPIITHGHYIVMSPEWTVAGVPPPPTDVKFLVPARTTNDLILPSQRVSPLVLTSPKFTAQNAVAQSTNFVQEEAGDPIASYPKQPDHDNNYRFANPIASVTPHGISGHPVRADVYSHLATKHISFFAGQGYFTINADVDSIRSSGFGQGSAALNCDSEEYRPAMRTYQAPIGTSRPSVHG</sequence>
<accession>A0A0D7AHQ0</accession>
<dbReference type="InterPro" id="IPR018834">
    <property type="entry name" value="DNA/RNA-bd_Est1-type"/>
</dbReference>